<dbReference type="PROSITE" id="PS50943">
    <property type="entry name" value="HTH_CROC1"/>
    <property type="match status" value="1"/>
</dbReference>
<dbReference type="Gene3D" id="1.10.260.40">
    <property type="entry name" value="lambda repressor-like DNA-binding domains"/>
    <property type="match status" value="1"/>
</dbReference>
<dbReference type="Pfam" id="PF01381">
    <property type="entry name" value="HTH_3"/>
    <property type="match status" value="1"/>
</dbReference>
<keyword evidence="5" id="KW-1185">Reference proteome</keyword>
<dbReference type="CDD" id="cd00093">
    <property type="entry name" value="HTH_XRE"/>
    <property type="match status" value="1"/>
</dbReference>
<evidence type="ECO:0000256" key="2">
    <source>
        <dbReference type="SAM" id="MobiDB-lite"/>
    </source>
</evidence>
<dbReference type="InterPro" id="IPR001387">
    <property type="entry name" value="Cro/C1-type_HTH"/>
</dbReference>
<gene>
    <name evidence="4" type="ORF">SAMN04515666_101121</name>
</gene>
<name>A0A1H7FPF1_9HYPH</name>
<dbReference type="GO" id="GO:0005829">
    <property type="term" value="C:cytosol"/>
    <property type="evidence" value="ECO:0007669"/>
    <property type="project" value="TreeGrafter"/>
</dbReference>
<dbReference type="InterPro" id="IPR010982">
    <property type="entry name" value="Lambda_DNA-bd_dom_sf"/>
</dbReference>
<dbReference type="GO" id="GO:0003677">
    <property type="term" value="F:DNA binding"/>
    <property type="evidence" value="ECO:0007669"/>
    <property type="project" value="UniProtKB-KW"/>
</dbReference>
<protein>
    <submittedName>
        <fullName evidence="4">Helix-turn-helix</fullName>
    </submittedName>
</protein>
<accession>A0A1H7FPF1</accession>
<organism evidence="4 5">
    <name type="scientific">Bosea lupini</name>
    <dbReference type="NCBI Taxonomy" id="1036779"/>
    <lineage>
        <taxon>Bacteria</taxon>
        <taxon>Pseudomonadati</taxon>
        <taxon>Pseudomonadota</taxon>
        <taxon>Alphaproteobacteria</taxon>
        <taxon>Hyphomicrobiales</taxon>
        <taxon>Boseaceae</taxon>
        <taxon>Bosea</taxon>
    </lineage>
</organism>
<dbReference type="EMBL" id="FOAN01000001">
    <property type="protein sequence ID" value="SEK27973.1"/>
    <property type="molecule type" value="Genomic_DNA"/>
</dbReference>
<dbReference type="SUPFAM" id="SSF47413">
    <property type="entry name" value="lambda repressor-like DNA-binding domains"/>
    <property type="match status" value="1"/>
</dbReference>
<dbReference type="STRING" id="1036779.SAMN04515666_101121"/>
<dbReference type="InterPro" id="IPR014710">
    <property type="entry name" value="RmlC-like_jellyroll"/>
</dbReference>
<dbReference type="SUPFAM" id="SSF51182">
    <property type="entry name" value="RmlC-like cupins"/>
    <property type="match status" value="1"/>
</dbReference>
<feature type="region of interest" description="Disordered" evidence="2">
    <location>
        <begin position="1"/>
        <end position="21"/>
    </location>
</feature>
<dbReference type="InterPro" id="IPR011051">
    <property type="entry name" value="RmlC_Cupin_sf"/>
</dbReference>
<evidence type="ECO:0000256" key="1">
    <source>
        <dbReference type="ARBA" id="ARBA00023125"/>
    </source>
</evidence>
<dbReference type="InterPro" id="IPR050807">
    <property type="entry name" value="TransReg_Diox_bact_type"/>
</dbReference>
<reference evidence="5" key="1">
    <citation type="submission" date="2016-10" db="EMBL/GenBank/DDBJ databases">
        <authorList>
            <person name="Varghese N."/>
            <person name="Submissions S."/>
        </authorList>
    </citation>
    <scope>NUCLEOTIDE SEQUENCE [LARGE SCALE GENOMIC DNA]</scope>
    <source>
        <strain evidence="5">LMG 26383,CCUG 61248,R- 45681</strain>
    </source>
</reference>
<sequence length="198" mass="20629">MSIGAEKGPHHGPAEDATGPSALVALAVRRERERLGLTASDLAKRAGLSKSTLSQLEAGNGNPSIETLWGLAGVLGVPVSRLIEPPRQGVTVVRAGQGATVRAEQSDYAATLLATCPPAARRDIYRLVVQPGQPHESQPHRPGTVEHLLLCQGRALAGPIGSAVELSAGDFISYPADVPHLFAACEPDTSAMLIIETI</sequence>
<dbReference type="OrthoDB" id="9814751at2"/>
<evidence type="ECO:0000313" key="5">
    <source>
        <dbReference type="Proteomes" id="UP000199664"/>
    </source>
</evidence>
<dbReference type="GO" id="GO:0003700">
    <property type="term" value="F:DNA-binding transcription factor activity"/>
    <property type="evidence" value="ECO:0007669"/>
    <property type="project" value="TreeGrafter"/>
</dbReference>
<dbReference type="Proteomes" id="UP000199664">
    <property type="component" value="Unassembled WGS sequence"/>
</dbReference>
<proteinExistence type="predicted"/>
<feature type="domain" description="HTH cro/C1-type" evidence="3">
    <location>
        <begin position="28"/>
        <end position="82"/>
    </location>
</feature>
<dbReference type="SMART" id="SM00530">
    <property type="entry name" value="HTH_XRE"/>
    <property type="match status" value="1"/>
</dbReference>
<evidence type="ECO:0000313" key="4">
    <source>
        <dbReference type="EMBL" id="SEK27973.1"/>
    </source>
</evidence>
<dbReference type="PANTHER" id="PTHR46797">
    <property type="entry name" value="HTH-TYPE TRANSCRIPTIONAL REGULATOR"/>
    <property type="match status" value="1"/>
</dbReference>
<dbReference type="AlphaFoldDB" id="A0A1H7FPF1"/>
<dbReference type="Gene3D" id="2.60.120.10">
    <property type="entry name" value="Jelly Rolls"/>
    <property type="match status" value="1"/>
</dbReference>
<keyword evidence="1" id="KW-0238">DNA-binding</keyword>
<dbReference type="RefSeq" id="WP_091828636.1">
    <property type="nucleotide sequence ID" value="NZ_FOAN01000001.1"/>
</dbReference>
<dbReference type="PANTHER" id="PTHR46797:SF1">
    <property type="entry name" value="METHYLPHOSPHONATE SYNTHASE"/>
    <property type="match status" value="1"/>
</dbReference>
<evidence type="ECO:0000259" key="3">
    <source>
        <dbReference type="PROSITE" id="PS50943"/>
    </source>
</evidence>